<dbReference type="AlphaFoldDB" id="A0A9Q0YEZ1"/>
<dbReference type="Proteomes" id="UP001152320">
    <property type="component" value="Unassembled WGS sequence"/>
</dbReference>
<evidence type="ECO:0000313" key="2">
    <source>
        <dbReference type="Proteomes" id="UP001152320"/>
    </source>
</evidence>
<proteinExistence type="predicted"/>
<dbReference type="EMBL" id="JAIZAY010002066">
    <property type="protein sequence ID" value="KAJ8017416.1"/>
    <property type="molecule type" value="Genomic_DNA"/>
</dbReference>
<comment type="caution">
    <text evidence="1">The sequence shown here is derived from an EMBL/GenBank/DDBJ whole genome shotgun (WGS) entry which is preliminary data.</text>
</comment>
<name>A0A9Q0YEZ1_HOLLE</name>
<evidence type="ECO:0000313" key="1">
    <source>
        <dbReference type="EMBL" id="KAJ8017416.1"/>
    </source>
</evidence>
<organism evidence="1 2">
    <name type="scientific">Holothuria leucospilota</name>
    <name type="common">Black long sea cucumber</name>
    <name type="synonym">Mertensiothuria leucospilota</name>
    <dbReference type="NCBI Taxonomy" id="206669"/>
    <lineage>
        <taxon>Eukaryota</taxon>
        <taxon>Metazoa</taxon>
        <taxon>Echinodermata</taxon>
        <taxon>Eleutherozoa</taxon>
        <taxon>Echinozoa</taxon>
        <taxon>Holothuroidea</taxon>
        <taxon>Aspidochirotacea</taxon>
        <taxon>Aspidochirotida</taxon>
        <taxon>Holothuriidae</taxon>
        <taxon>Holothuria</taxon>
    </lineage>
</organism>
<protein>
    <submittedName>
        <fullName evidence="1">Uncharacterized protein</fullName>
    </submittedName>
</protein>
<reference evidence="1" key="1">
    <citation type="submission" date="2021-10" db="EMBL/GenBank/DDBJ databases">
        <title>Tropical sea cucumber genome reveals ecological adaptation and Cuvierian tubules defense mechanism.</title>
        <authorList>
            <person name="Chen T."/>
        </authorList>
    </citation>
    <scope>NUCLEOTIDE SEQUENCE</scope>
    <source>
        <strain evidence="1">Nanhai2018</strain>
        <tissue evidence="1">Muscle</tissue>
    </source>
</reference>
<keyword evidence="2" id="KW-1185">Reference proteome</keyword>
<gene>
    <name evidence="1" type="ORF">HOLleu_45199</name>
</gene>
<sequence>MKHCRFENTVLDLHFSSKESLSLLAFWSLIFAVSAHNKIQKVQASTAPQPAEVLTADFVKNVLNNVARYPMDWNEFKTKFLKSKQNADAMIANFLQNCPQKALKSLCFSSDFLALNTPFHRNRLKLQLILAIRRKSAEPSLISLENFKMQFDEIASEQEIEQTELNCDDFRGFLDKFPRVFVIQKGNYVKQGREALQFPSFFQHEKDGPIVSVVHKLNYFVYLCGDYCSISLVCKFLQRHLKLKRELDLVNTDEKVLALIQNCERGALNLDEDEDKENFEETESDEERKATAADRAREVEGILSNHDHAISWRHLENLCFTKNKSKDWVSKFKLQYLPVLDSDRFISSREFISLNNSYDRAFLKICLLVSLYVKKKGQCDLQPLFKKFQAIASAVERKEFYGDLQTHLSKYPLVFKFDNISSRKSYVSPGEDMVSFADFFTCEEHHKEDCLHCQAWFFMKVCGGRSHYLKCRNFVQILLNLDGESDGNCESMSTQEVDDFIHKCGIMKDKENLEMYVIMKSAVHSRNDQPNGKY</sequence>
<accession>A0A9Q0YEZ1</accession>